<organism evidence="2 3">
    <name type="scientific">Cohnella rhizosphaerae</name>
    <dbReference type="NCBI Taxonomy" id="1457232"/>
    <lineage>
        <taxon>Bacteria</taxon>
        <taxon>Bacillati</taxon>
        <taxon>Bacillota</taxon>
        <taxon>Bacilli</taxon>
        <taxon>Bacillales</taxon>
        <taxon>Paenibacillaceae</taxon>
        <taxon>Cohnella</taxon>
    </lineage>
</organism>
<dbReference type="EMBL" id="JAPDIA010000001">
    <property type="protein sequence ID" value="MDG0808112.1"/>
    <property type="molecule type" value="Genomic_DNA"/>
</dbReference>
<keyword evidence="3" id="KW-1185">Reference proteome</keyword>
<gene>
    <name evidence="2" type="ORF">OMP40_00820</name>
</gene>
<dbReference type="Proteomes" id="UP001153404">
    <property type="component" value="Unassembled WGS sequence"/>
</dbReference>
<comment type="caution">
    <text evidence="2">The sequence shown here is derived from an EMBL/GenBank/DDBJ whole genome shotgun (WGS) entry which is preliminary data.</text>
</comment>
<dbReference type="AlphaFoldDB" id="A0A9X4KP05"/>
<evidence type="ECO:0000256" key="1">
    <source>
        <dbReference type="SAM" id="MobiDB-lite"/>
    </source>
</evidence>
<name>A0A9X4KP05_9BACL</name>
<accession>A0A9X4KP05</accession>
<feature type="region of interest" description="Disordered" evidence="1">
    <location>
        <begin position="53"/>
        <end position="73"/>
    </location>
</feature>
<sequence>MPSIIGKVKILNVNQGSNVQFGDTGFISLTSTSKNYGGAASFSPGDAFGSVSNNQLSKTNTVDTDAVDNSNVV</sequence>
<dbReference type="Pfam" id="PF10676">
    <property type="entry name" value="gerPA"/>
    <property type="match status" value="1"/>
</dbReference>
<dbReference type="RefSeq" id="WP_277528376.1">
    <property type="nucleotide sequence ID" value="NZ_JAPDIA010000001.1"/>
</dbReference>
<evidence type="ECO:0000313" key="2">
    <source>
        <dbReference type="EMBL" id="MDG0808112.1"/>
    </source>
</evidence>
<protein>
    <submittedName>
        <fullName evidence="2">Spore germination protein</fullName>
    </submittedName>
</protein>
<evidence type="ECO:0000313" key="3">
    <source>
        <dbReference type="Proteomes" id="UP001153404"/>
    </source>
</evidence>
<dbReference type="InterPro" id="IPR019618">
    <property type="entry name" value="Spore_germination_GerPA"/>
</dbReference>
<reference evidence="2" key="1">
    <citation type="submission" date="2022-10" db="EMBL/GenBank/DDBJ databases">
        <title>Comparative genomic analysis of Cohnella hashimotonis sp. nov., isolated from the International Space Station.</title>
        <authorList>
            <person name="Simpson A."/>
            <person name="Venkateswaran K."/>
        </authorList>
    </citation>
    <scope>NUCLEOTIDE SEQUENCE</scope>
    <source>
        <strain evidence="2">DSM 28161</strain>
    </source>
</reference>
<proteinExistence type="predicted"/>